<feature type="domain" description="S-adenosyl-L-homocysteine hydrolase NAD binding" evidence="1">
    <location>
        <begin position="146"/>
        <end position="292"/>
    </location>
</feature>
<keyword evidence="2" id="KW-0378">Hydrolase</keyword>
<dbReference type="InterPro" id="IPR036291">
    <property type="entry name" value="NAD(P)-bd_dom_sf"/>
</dbReference>
<dbReference type="GO" id="GO:0004013">
    <property type="term" value="F:adenosylhomocysteinase activity"/>
    <property type="evidence" value="ECO:0007669"/>
    <property type="project" value="UniProtKB-EC"/>
</dbReference>
<protein>
    <submittedName>
        <fullName evidence="2">Adenosylhomocysteinase</fullName>
        <ecNumber evidence="2">3.13.2.1</ecNumber>
    </submittedName>
</protein>
<keyword evidence="3" id="KW-1185">Reference proteome</keyword>
<name>A0AAE3VCY0_9BACT</name>
<dbReference type="Pfam" id="PF13241">
    <property type="entry name" value="NAD_binding_7"/>
    <property type="match status" value="1"/>
</dbReference>
<dbReference type="Proteomes" id="UP001238163">
    <property type="component" value="Unassembled WGS sequence"/>
</dbReference>
<dbReference type="InterPro" id="IPR015878">
    <property type="entry name" value="Ado_hCys_hydrolase_NAD-bd"/>
</dbReference>
<dbReference type="SUPFAM" id="SSF51735">
    <property type="entry name" value="NAD(P)-binding Rossmann-fold domains"/>
    <property type="match status" value="1"/>
</dbReference>
<dbReference type="EMBL" id="JAUSVL010000001">
    <property type="protein sequence ID" value="MDQ0288008.1"/>
    <property type="molecule type" value="Genomic_DNA"/>
</dbReference>
<dbReference type="AlphaFoldDB" id="A0AAE3VCY0"/>
<comment type="caution">
    <text evidence="2">The sequence shown here is derived from an EMBL/GenBank/DDBJ whole genome shotgun (WGS) entry which is preliminary data.</text>
</comment>
<dbReference type="Gene3D" id="3.40.50.720">
    <property type="entry name" value="NAD(P)-binding Rossmann-like Domain"/>
    <property type="match status" value="1"/>
</dbReference>
<dbReference type="SUPFAM" id="SSF52283">
    <property type="entry name" value="Formate/glycerate dehydrogenase catalytic domain-like"/>
    <property type="match status" value="1"/>
</dbReference>
<dbReference type="SMART" id="SM00997">
    <property type="entry name" value="AdoHcyase_NAD"/>
    <property type="match status" value="1"/>
</dbReference>
<dbReference type="RefSeq" id="WP_307259172.1">
    <property type="nucleotide sequence ID" value="NZ_JAUSVL010000001.1"/>
</dbReference>
<reference evidence="2" key="1">
    <citation type="submission" date="2023-07" db="EMBL/GenBank/DDBJ databases">
        <title>Genomic Encyclopedia of Type Strains, Phase IV (KMG-IV): sequencing the most valuable type-strain genomes for metagenomic binning, comparative biology and taxonomic classification.</title>
        <authorList>
            <person name="Goeker M."/>
        </authorList>
    </citation>
    <scope>NUCLEOTIDE SEQUENCE</scope>
    <source>
        <strain evidence="2">DSM 24202</strain>
    </source>
</reference>
<evidence type="ECO:0000313" key="2">
    <source>
        <dbReference type="EMBL" id="MDQ0288008.1"/>
    </source>
</evidence>
<proteinExistence type="predicted"/>
<evidence type="ECO:0000313" key="3">
    <source>
        <dbReference type="Proteomes" id="UP001238163"/>
    </source>
</evidence>
<accession>A0AAE3VCY0</accession>
<dbReference type="EC" id="3.13.2.1" evidence="2"/>
<evidence type="ECO:0000259" key="1">
    <source>
        <dbReference type="SMART" id="SM00997"/>
    </source>
</evidence>
<gene>
    <name evidence="2" type="ORF">J3R75_000115</name>
</gene>
<organism evidence="2 3">
    <name type="scientific">Oligosphaera ethanolica</name>
    <dbReference type="NCBI Taxonomy" id="760260"/>
    <lineage>
        <taxon>Bacteria</taxon>
        <taxon>Pseudomonadati</taxon>
        <taxon>Lentisphaerota</taxon>
        <taxon>Oligosphaeria</taxon>
        <taxon>Oligosphaerales</taxon>
        <taxon>Oligosphaeraceae</taxon>
        <taxon>Oligosphaera</taxon>
    </lineage>
</organism>
<sequence length="358" mass="38805">MTISDKLLADILRHYQPSHFPALHTQMTAWRQSRPLAGKSVLDATPVFRNTLCKYLALLAGGAQLSVYAHPDIPCDQEVRDSLHNYGIRLATASDLTQRYDVVCDCAGALAQVPNNYGVVELTRSGVYHYQYAPYPVFLVDAGKIKVIETGLGTGDGFFRAMAALGYGDLRGKNIVIFGCGKVGRGIALYALNADAKVIVVDDFQRAQPLPGTKAIDMHDRAAIDHAMANAFCTVSTTGVKHALANSFDQREVCASATLLVNMGVVDEYGPGIPAERVLNRKAPINFILPEPTQLKYIDPTMALDNAGVIELLQHRLQPGINIPSSQLEDKILAVVRKHGVINDDLALLDNAIPQSAC</sequence>